<dbReference type="EMBL" id="LZTJ01000010">
    <property type="protein sequence ID" value="OBP77874.1"/>
    <property type="molecule type" value="Genomic_DNA"/>
</dbReference>
<dbReference type="Proteomes" id="UP000093737">
    <property type="component" value="Unassembled WGS sequence"/>
</dbReference>
<dbReference type="AlphaFoldDB" id="A0A1A5IF73"/>
<feature type="domain" description="Mandelate racemase/muconate lactonizing enzyme C-terminal" evidence="5">
    <location>
        <begin position="143"/>
        <end position="237"/>
    </location>
</feature>
<dbReference type="EMBL" id="LYTK01000006">
    <property type="protein sequence ID" value="OBQ69828.1"/>
    <property type="molecule type" value="Genomic_DNA"/>
</dbReference>
<name>A0A1A5IF73_RHILI</name>
<organism evidence="6 9">
    <name type="scientific">Rhizobium loti</name>
    <name type="common">Mesorhizobium loti</name>
    <dbReference type="NCBI Taxonomy" id="381"/>
    <lineage>
        <taxon>Bacteria</taxon>
        <taxon>Pseudomonadati</taxon>
        <taxon>Pseudomonadota</taxon>
        <taxon>Alphaproteobacteria</taxon>
        <taxon>Hyphomicrobiales</taxon>
        <taxon>Phyllobacteriaceae</taxon>
        <taxon>Mesorhizobium</taxon>
    </lineage>
</organism>
<protein>
    <submittedName>
        <fullName evidence="6">Mandelate racemase</fullName>
    </submittedName>
</protein>
<comment type="cofactor">
    <cofactor evidence="1">
        <name>Mg(2+)</name>
        <dbReference type="ChEBI" id="CHEBI:18420"/>
    </cofactor>
</comment>
<evidence type="ECO:0000313" key="7">
    <source>
        <dbReference type="EMBL" id="OBQ69828.1"/>
    </source>
</evidence>
<evidence type="ECO:0000259" key="5">
    <source>
        <dbReference type="SMART" id="SM00922"/>
    </source>
</evidence>
<evidence type="ECO:0000256" key="4">
    <source>
        <dbReference type="ARBA" id="ARBA00022842"/>
    </source>
</evidence>
<dbReference type="Gene3D" id="3.30.390.10">
    <property type="entry name" value="Enolase-like, N-terminal domain"/>
    <property type="match status" value="1"/>
</dbReference>
<comment type="similarity">
    <text evidence="2">Belongs to the mandelate racemase/muconate lactonizing enzyme family.</text>
</comment>
<dbReference type="GO" id="GO:0046872">
    <property type="term" value="F:metal ion binding"/>
    <property type="evidence" value="ECO:0007669"/>
    <property type="project" value="UniProtKB-KW"/>
</dbReference>
<evidence type="ECO:0000313" key="8">
    <source>
        <dbReference type="Proteomes" id="UP000093737"/>
    </source>
</evidence>
<dbReference type="Pfam" id="PF13378">
    <property type="entry name" value="MR_MLE_C"/>
    <property type="match status" value="1"/>
</dbReference>
<dbReference type="InterPro" id="IPR013342">
    <property type="entry name" value="Mandelate_racemase_C"/>
</dbReference>
<dbReference type="PANTHER" id="PTHR48080">
    <property type="entry name" value="D-GALACTONATE DEHYDRATASE-RELATED"/>
    <property type="match status" value="1"/>
</dbReference>
<accession>A0A1A5IF73</accession>
<evidence type="ECO:0000313" key="6">
    <source>
        <dbReference type="EMBL" id="OBP77874.1"/>
    </source>
</evidence>
<reference evidence="6" key="3">
    <citation type="submission" date="2016-06" db="EMBL/GenBank/DDBJ databases">
        <authorList>
            <person name="Kjaerup R.B."/>
            <person name="Dalgaard T.S."/>
            <person name="Juul-Madsen H.R."/>
        </authorList>
    </citation>
    <scope>NUCLEOTIDE SEQUENCE</scope>
    <source>
        <strain evidence="6">R7ANS::ICEMlSym2042</strain>
    </source>
</reference>
<sequence>MRIDRINVYKIQLPVKGGTYRMASDDVDALDSTLVEIVADDGLTGWGETCPVGPVYQPHHALGARAAIAEIAPGLIGEEVASIRSLAKRMDERLDGHGYAKAAFDMAFLDLLGQRLGVPVSTLLGGALTDRVPSYYSLIVGRPDETAKIAADKVKSGYPRLQVKIAGRNLEEDVATVHKVWEAVGYKARIAVDGNRGLTAASAIHLDRLCQAIPFVFEQPCNTMDEAATLRGRVTHPVYLDENTEDQNVVLRAISLGIADGFGFKVTRLGGLTKMTTVRDLCAIRSLPHSCDDAWGGDIIAAACVHLAATVEPRRMEGAWIAQEYIEGHFDTKNPIVIEKGHIAVPQLPGLGIKPVPGIFGEPVATHGS</sequence>
<keyword evidence="3" id="KW-0479">Metal-binding</keyword>
<evidence type="ECO:0000256" key="2">
    <source>
        <dbReference type="ARBA" id="ARBA00008031"/>
    </source>
</evidence>
<dbReference type="GO" id="GO:0006579">
    <property type="term" value="P:amino-acid betaine catabolic process"/>
    <property type="evidence" value="ECO:0007669"/>
    <property type="project" value="InterPro"/>
</dbReference>
<dbReference type="RefSeq" id="WP_065005201.1">
    <property type="nucleotide sequence ID" value="NZ_CP033334.1"/>
</dbReference>
<gene>
    <name evidence="7" type="ORF">A8145_28940</name>
    <name evidence="6" type="ORF">BAE39_30825</name>
</gene>
<dbReference type="SFLD" id="SFLDF00556">
    <property type="entry name" value="4R-hydroxyproline_betaine_2-ep"/>
    <property type="match status" value="1"/>
</dbReference>
<proteinExistence type="inferred from homology"/>
<dbReference type="Gene3D" id="3.20.20.120">
    <property type="entry name" value="Enolase-like C-terminal domain"/>
    <property type="match status" value="1"/>
</dbReference>
<evidence type="ECO:0000313" key="9">
    <source>
        <dbReference type="Proteomes" id="UP000093748"/>
    </source>
</evidence>
<dbReference type="InterPro" id="IPR034622">
    <property type="entry name" value="4R-hPro_betaine_2-epimerase"/>
</dbReference>
<dbReference type="SFLD" id="SFLDG00180">
    <property type="entry name" value="muconate_cycloisomerase"/>
    <property type="match status" value="1"/>
</dbReference>
<dbReference type="FunFam" id="3.30.390.10:FF:000009">
    <property type="entry name" value="Hydrophobic dipeptide epimerase"/>
    <property type="match status" value="1"/>
</dbReference>
<evidence type="ECO:0000256" key="3">
    <source>
        <dbReference type="ARBA" id="ARBA00022723"/>
    </source>
</evidence>
<dbReference type="SFLD" id="SFLDS00001">
    <property type="entry name" value="Enolase"/>
    <property type="match status" value="1"/>
</dbReference>
<reference evidence="7 8" key="1">
    <citation type="submission" date="2016-05" db="EMBL/GenBank/DDBJ databases">
        <authorList>
            <person name="Ramsay J.P."/>
        </authorList>
    </citation>
    <scope>NUCLEOTIDE SEQUENCE [LARGE SCALE GENOMIC DNA]</scope>
    <source>
        <strain evidence="7 8">NZP2042</strain>
    </source>
</reference>
<dbReference type="Proteomes" id="UP000093748">
    <property type="component" value="Unassembled WGS sequence"/>
</dbReference>
<dbReference type="SUPFAM" id="SSF54826">
    <property type="entry name" value="Enolase N-terminal domain-like"/>
    <property type="match status" value="1"/>
</dbReference>
<dbReference type="InterPro" id="IPR013341">
    <property type="entry name" value="Mandelate_racemase_N_dom"/>
</dbReference>
<evidence type="ECO:0000256" key="1">
    <source>
        <dbReference type="ARBA" id="ARBA00001946"/>
    </source>
</evidence>
<dbReference type="InterPro" id="IPR034593">
    <property type="entry name" value="DgoD-like"/>
</dbReference>
<reference evidence="9" key="2">
    <citation type="submission" date="2016-06" db="EMBL/GenBank/DDBJ databases">
        <title>NZP2037 Pacbio-Illumina hybrid assembly.</title>
        <authorList>
            <person name="Ramsay J.P."/>
        </authorList>
    </citation>
    <scope>NUCLEOTIDE SEQUENCE [LARGE SCALE GENOMIC DNA]</scope>
    <source>
        <strain evidence="9">R7ANS::ICEMlSym2042</strain>
    </source>
</reference>
<comment type="caution">
    <text evidence="6">The sequence shown here is derived from an EMBL/GenBank/DDBJ whole genome shotgun (WGS) entry which is preliminary data.</text>
</comment>
<dbReference type="InterPro" id="IPR036849">
    <property type="entry name" value="Enolase-like_C_sf"/>
</dbReference>
<dbReference type="Pfam" id="PF02746">
    <property type="entry name" value="MR_MLE_N"/>
    <property type="match status" value="1"/>
</dbReference>
<dbReference type="SMART" id="SM00922">
    <property type="entry name" value="MR_MLE"/>
    <property type="match status" value="1"/>
</dbReference>
<keyword evidence="4" id="KW-0460">Magnesium</keyword>
<dbReference type="SUPFAM" id="SSF51604">
    <property type="entry name" value="Enolase C-terminal domain-like"/>
    <property type="match status" value="1"/>
</dbReference>
<dbReference type="InterPro" id="IPR029065">
    <property type="entry name" value="Enolase_C-like"/>
</dbReference>
<dbReference type="InterPro" id="IPR029017">
    <property type="entry name" value="Enolase-like_N"/>
</dbReference>
<dbReference type="GO" id="GO:0016855">
    <property type="term" value="F:racemase and epimerase activity, acting on amino acids and derivatives"/>
    <property type="evidence" value="ECO:0007669"/>
    <property type="project" value="InterPro"/>
</dbReference>